<dbReference type="InterPro" id="IPR009027">
    <property type="entry name" value="Ribosomal_bL9/RNase_H1_N"/>
</dbReference>
<dbReference type="InParanoid" id="A0A409YY54"/>
<evidence type="ECO:0000313" key="4">
    <source>
        <dbReference type="EMBL" id="PPR07941.1"/>
    </source>
</evidence>
<sequence>MYLSSTAQPSVKATEPPQTTAPPTGNASAVSALRDRLHTMSLQSPGSPSKGARSTAEANNAPASSSKDARFTAGSNDEDNSTTMTSSDAAQFHEEFVDLKDIVWKLVKSNNRLKENSSTIKNDVSSLDEEVSSLRDEIRLLREETSHLRNDILHLRGENKELLGCQSALTDIISSLKCEMARLEKRYKDRHNPSASSMLIPPAFDANAERFYVVVKGRCPGVYTNLVWAQKMIEGLDPKVYIWQRVDGYKKAQAFYEEAERLQAVNVIERDFPNDGGVYGPIVPFVPWRQS</sequence>
<evidence type="ECO:0000313" key="5">
    <source>
        <dbReference type="Proteomes" id="UP000284842"/>
    </source>
</evidence>
<feature type="compositionally biased region" description="Low complexity" evidence="2">
    <location>
        <begin position="13"/>
        <end position="24"/>
    </location>
</feature>
<comment type="caution">
    <text evidence="4">The sequence shown here is derived from an EMBL/GenBank/DDBJ whole genome shotgun (WGS) entry which is preliminary data.</text>
</comment>
<dbReference type="AlphaFoldDB" id="A0A409YY54"/>
<accession>A0A409YY54</accession>
<gene>
    <name evidence="4" type="ORF">CVT24_001009</name>
</gene>
<dbReference type="SUPFAM" id="SSF55658">
    <property type="entry name" value="L9 N-domain-like"/>
    <property type="match status" value="1"/>
</dbReference>
<organism evidence="4 5">
    <name type="scientific">Panaeolus cyanescens</name>
    <dbReference type="NCBI Taxonomy" id="181874"/>
    <lineage>
        <taxon>Eukaryota</taxon>
        <taxon>Fungi</taxon>
        <taxon>Dikarya</taxon>
        <taxon>Basidiomycota</taxon>
        <taxon>Agaricomycotina</taxon>
        <taxon>Agaricomycetes</taxon>
        <taxon>Agaricomycetidae</taxon>
        <taxon>Agaricales</taxon>
        <taxon>Agaricineae</taxon>
        <taxon>Galeropsidaceae</taxon>
        <taxon>Panaeolus</taxon>
    </lineage>
</organism>
<feature type="compositionally biased region" description="Polar residues" evidence="2">
    <location>
        <begin position="56"/>
        <end position="66"/>
    </location>
</feature>
<dbReference type="OrthoDB" id="3270804at2759"/>
<feature type="domain" description="Ribonuclease H1 N-terminal" evidence="3">
    <location>
        <begin position="210"/>
        <end position="238"/>
    </location>
</feature>
<dbReference type="InterPro" id="IPR011320">
    <property type="entry name" value="RNase_H1_N"/>
</dbReference>
<reference evidence="4 5" key="1">
    <citation type="journal article" date="2018" name="Evol. Lett.">
        <title>Horizontal gene cluster transfer increased hallucinogenic mushroom diversity.</title>
        <authorList>
            <person name="Reynolds H.T."/>
            <person name="Vijayakumar V."/>
            <person name="Gluck-Thaler E."/>
            <person name="Korotkin H.B."/>
            <person name="Matheny P.B."/>
            <person name="Slot J.C."/>
        </authorList>
    </citation>
    <scope>NUCLEOTIDE SEQUENCE [LARGE SCALE GENOMIC DNA]</scope>
    <source>
        <strain evidence="4 5">2629</strain>
    </source>
</reference>
<feature type="coiled-coil region" evidence="1">
    <location>
        <begin position="110"/>
        <end position="151"/>
    </location>
</feature>
<name>A0A409YY54_9AGAR</name>
<dbReference type="Proteomes" id="UP000284842">
    <property type="component" value="Unassembled WGS sequence"/>
</dbReference>
<dbReference type="EMBL" id="NHTK01000253">
    <property type="protein sequence ID" value="PPR07941.1"/>
    <property type="molecule type" value="Genomic_DNA"/>
</dbReference>
<evidence type="ECO:0000256" key="2">
    <source>
        <dbReference type="SAM" id="MobiDB-lite"/>
    </source>
</evidence>
<feature type="region of interest" description="Disordered" evidence="2">
    <location>
        <begin position="1"/>
        <end position="85"/>
    </location>
</feature>
<dbReference type="Pfam" id="PF01693">
    <property type="entry name" value="Cauli_VI"/>
    <property type="match status" value="1"/>
</dbReference>
<evidence type="ECO:0000256" key="1">
    <source>
        <dbReference type="SAM" id="Coils"/>
    </source>
</evidence>
<dbReference type="Gene3D" id="1.20.5.170">
    <property type="match status" value="1"/>
</dbReference>
<keyword evidence="1" id="KW-0175">Coiled coil</keyword>
<protein>
    <recommendedName>
        <fullName evidence="3">Ribonuclease H1 N-terminal domain-containing protein</fullName>
    </recommendedName>
</protein>
<evidence type="ECO:0000259" key="3">
    <source>
        <dbReference type="Pfam" id="PF01693"/>
    </source>
</evidence>
<proteinExistence type="predicted"/>
<feature type="compositionally biased region" description="Polar residues" evidence="2">
    <location>
        <begin position="1"/>
        <end position="11"/>
    </location>
</feature>
<keyword evidence="5" id="KW-1185">Reference proteome</keyword>